<comment type="caution">
    <text evidence="11">The sequence shown here is derived from an EMBL/GenBank/DDBJ whole genome shotgun (WGS) entry which is preliminary data.</text>
</comment>
<dbReference type="InterPro" id="IPR011006">
    <property type="entry name" value="CheY-like_superfamily"/>
</dbReference>
<dbReference type="GO" id="GO:0000155">
    <property type="term" value="F:phosphorelay sensor kinase activity"/>
    <property type="evidence" value="ECO:0007669"/>
    <property type="project" value="InterPro"/>
</dbReference>
<dbReference type="InterPro" id="IPR036890">
    <property type="entry name" value="HATPase_C_sf"/>
</dbReference>
<dbReference type="STRING" id="1121945.GCA_000421805_01335"/>
<dbReference type="PRINTS" id="PR00344">
    <property type="entry name" value="BCTRLSENSOR"/>
</dbReference>
<keyword evidence="3 6" id="KW-0597">Phosphoprotein</keyword>
<dbReference type="SMART" id="SM00065">
    <property type="entry name" value="GAF"/>
    <property type="match status" value="1"/>
</dbReference>
<evidence type="ECO:0000313" key="11">
    <source>
        <dbReference type="EMBL" id="OSP07209.1"/>
    </source>
</evidence>
<dbReference type="Gene3D" id="1.10.287.130">
    <property type="match status" value="1"/>
</dbReference>
<feature type="domain" description="Histidine kinase" evidence="7">
    <location>
        <begin position="691"/>
        <end position="879"/>
    </location>
</feature>
<dbReference type="SMART" id="SM00086">
    <property type="entry name" value="PAC"/>
    <property type="match status" value="3"/>
</dbReference>
<dbReference type="SUPFAM" id="SSF55785">
    <property type="entry name" value="PYP-like sensor domain (PAS domain)"/>
    <property type="match status" value="3"/>
</dbReference>
<gene>
    <name evidence="11" type="ORF">B9H04_08610</name>
</gene>
<feature type="domain" description="PAC" evidence="10">
    <location>
        <begin position="342"/>
        <end position="394"/>
    </location>
</feature>
<comment type="catalytic activity">
    <reaction evidence="1">
        <text>ATP + protein L-histidine = ADP + protein N-phospho-L-histidine.</text>
        <dbReference type="EC" id="2.7.13.3"/>
    </reaction>
</comment>
<evidence type="ECO:0000256" key="4">
    <source>
        <dbReference type="ARBA" id="ARBA00022679"/>
    </source>
</evidence>
<feature type="domain" description="PAC" evidence="10">
    <location>
        <begin position="469"/>
        <end position="520"/>
    </location>
</feature>
<evidence type="ECO:0000256" key="5">
    <source>
        <dbReference type="ARBA" id="ARBA00022777"/>
    </source>
</evidence>
<evidence type="ECO:0000259" key="7">
    <source>
        <dbReference type="PROSITE" id="PS50109"/>
    </source>
</evidence>
<dbReference type="CDD" id="cd00130">
    <property type="entry name" value="PAS"/>
    <property type="match status" value="3"/>
</dbReference>
<dbReference type="eggNOG" id="arCOG02333">
    <property type="taxonomic scope" value="Archaea"/>
</dbReference>
<dbReference type="Gene3D" id="2.10.70.100">
    <property type="match status" value="1"/>
</dbReference>
<evidence type="ECO:0000256" key="2">
    <source>
        <dbReference type="ARBA" id="ARBA00012438"/>
    </source>
</evidence>
<dbReference type="InterPro" id="IPR013656">
    <property type="entry name" value="PAS_4"/>
</dbReference>
<feature type="domain" description="PAC" evidence="10">
    <location>
        <begin position="217"/>
        <end position="267"/>
    </location>
</feature>
<dbReference type="InterPro" id="IPR035965">
    <property type="entry name" value="PAS-like_dom_sf"/>
</dbReference>
<accession>A0A1X4H7F6</accession>
<dbReference type="AlphaFoldDB" id="A0A1X4H7F6"/>
<dbReference type="NCBIfam" id="TIGR00229">
    <property type="entry name" value="sensory_box"/>
    <property type="match status" value="3"/>
</dbReference>
<dbReference type="RefSeq" id="WP_085682616.1">
    <property type="nucleotide sequence ID" value="NZ_NEDJ01000025.1"/>
</dbReference>
<feature type="modified residue" description="4-aspartylphosphate" evidence="6">
    <location>
        <position position="60"/>
    </location>
</feature>
<dbReference type="InterPro" id="IPR052162">
    <property type="entry name" value="Sensor_kinase/Photoreceptor"/>
</dbReference>
<organism evidence="11 12">
    <name type="scientific">Halorubrum ezzemoulense DSM 17463</name>
    <dbReference type="NCBI Taxonomy" id="1121945"/>
    <lineage>
        <taxon>Archaea</taxon>
        <taxon>Methanobacteriati</taxon>
        <taxon>Methanobacteriota</taxon>
        <taxon>Stenosarchaea group</taxon>
        <taxon>Halobacteria</taxon>
        <taxon>Halobacteriales</taxon>
        <taxon>Haloferacaceae</taxon>
        <taxon>Halorubrum</taxon>
    </lineage>
</organism>
<evidence type="ECO:0000313" key="12">
    <source>
        <dbReference type="Proteomes" id="UP000193587"/>
    </source>
</evidence>
<dbReference type="PANTHER" id="PTHR43304:SF1">
    <property type="entry name" value="PAC DOMAIN-CONTAINING PROTEIN"/>
    <property type="match status" value="1"/>
</dbReference>
<dbReference type="Gene3D" id="3.30.450.20">
    <property type="entry name" value="PAS domain"/>
    <property type="match status" value="3"/>
</dbReference>
<dbReference type="CDD" id="cd00156">
    <property type="entry name" value="REC"/>
    <property type="match status" value="1"/>
</dbReference>
<dbReference type="Pfam" id="PF00072">
    <property type="entry name" value="Response_reg"/>
    <property type="match status" value="1"/>
</dbReference>
<proteinExistence type="predicted"/>
<dbReference type="SUPFAM" id="SSF47384">
    <property type="entry name" value="Homodimeric domain of signal transducing histidine kinase"/>
    <property type="match status" value="1"/>
</dbReference>
<dbReference type="SMART" id="SM00387">
    <property type="entry name" value="HATPase_c"/>
    <property type="match status" value="1"/>
</dbReference>
<dbReference type="PROSITE" id="PS50113">
    <property type="entry name" value="PAC"/>
    <property type="match status" value="3"/>
</dbReference>
<dbReference type="EMBL" id="NEDJ01000025">
    <property type="protein sequence ID" value="OSP07209.1"/>
    <property type="molecule type" value="Genomic_DNA"/>
</dbReference>
<dbReference type="InterPro" id="IPR013655">
    <property type="entry name" value="PAS_fold_3"/>
</dbReference>
<keyword evidence="4" id="KW-0808">Transferase</keyword>
<dbReference type="PROSITE" id="PS50110">
    <property type="entry name" value="RESPONSE_REGULATORY"/>
    <property type="match status" value="1"/>
</dbReference>
<feature type="domain" description="PAS" evidence="9">
    <location>
        <begin position="140"/>
        <end position="210"/>
    </location>
</feature>
<protein>
    <recommendedName>
        <fullName evidence="2">histidine kinase</fullName>
        <ecNumber evidence="2">2.7.13.3</ecNumber>
    </recommendedName>
</protein>
<dbReference type="InterPro" id="IPR000700">
    <property type="entry name" value="PAS-assoc_C"/>
</dbReference>
<dbReference type="InterPro" id="IPR003661">
    <property type="entry name" value="HisK_dim/P_dom"/>
</dbReference>
<evidence type="ECO:0000256" key="3">
    <source>
        <dbReference type="ARBA" id="ARBA00022553"/>
    </source>
</evidence>
<sequence length="886" mass="100652">MSEKVNSIRILHVDDDPDLAELVSTYLRREDSHFEVVSAGSASDGLDTLAETDIDCVVSDYDMPERNGIELLEAVRERDADLPFILFTAKGSEDIASDAISAGVTDYLQKGVGTDQYAVLANRIRNVVDKWRAEREAERTKRRLAAIAENSSDAILTVDSTNTIQFVNQATEDLFGYDPETLRGDSLFTLIPERYRDGHRQGMERFLETNDRSLDWTAIEFSAQHREGHEVPVSISFSTFKEGGERKFVGVLRDISERVRMEDELRERERRFRQMTENIQEMVWMTDPTKGEVLYVNPAYEEIWGRSPDALYEDPQSFADAIHPEDRDRVEEILDPQSTGSYEEEYRIVRPNGETRWVYDRAVPVKNEAGEVYRTVGIASDITERREREREFDRVVELLDHTERVADVGGWEVDPKTGDAFWSDHLFELIGWEGDRAPSLEDVVDIYVEEDRPRVEAAVENALTHGESFAIEARLQRSNGEDRWMEIRGDPHVENGEVTTLRGAVHDITERKQRERALHELYDVTSDPDLSFDEKVQALLRLGRRELGTEYGTLSSIHDDEYVFEFVDTDRETIQPGDVVPVSATNCELVASTRQTVVIGDVERDAPEETGRAGFTEWGISSYIGAPVFDTGDVYGTFCFYDTAARADRFTDWEETLVDLMSNWVTVELQRKRTTEQLRDQNEQLNQFASIVSHDLRNPLNVAKGRLELVREEYDGEHIDAVRRSHERMQDLIDDLLALARVGEQMGELERVNPADVASDCWRTVATTEATLKTAISRSVRADESRFRQLFENLISNAIEHGGEDVTVTVGELDDGFYVEDTGVGIPEENRDSVFEPGYSTTRNGTGFGLHIVNQVVKAHGWDIRVTTGARDGARFEVTGVEFSSE</sequence>
<dbReference type="SMART" id="SM00448">
    <property type="entry name" value="REC"/>
    <property type="match status" value="1"/>
</dbReference>
<name>A0A1X4H7F6_HALEZ</name>
<evidence type="ECO:0000259" key="10">
    <source>
        <dbReference type="PROSITE" id="PS50113"/>
    </source>
</evidence>
<feature type="domain" description="Response regulatory" evidence="8">
    <location>
        <begin position="9"/>
        <end position="125"/>
    </location>
</feature>
<dbReference type="SUPFAM" id="SSF52172">
    <property type="entry name" value="CheY-like"/>
    <property type="match status" value="1"/>
</dbReference>
<dbReference type="Pfam" id="PF08447">
    <property type="entry name" value="PAS_3"/>
    <property type="match status" value="2"/>
</dbReference>
<dbReference type="Gene3D" id="3.30.565.10">
    <property type="entry name" value="Histidine kinase-like ATPase, C-terminal domain"/>
    <property type="match status" value="1"/>
</dbReference>
<evidence type="ECO:0000256" key="1">
    <source>
        <dbReference type="ARBA" id="ARBA00000085"/>
    </source>
</evidence>
<dbReference type="InterPro" id="IPR001789">
    <property type="entry name" value="Sig_transdc_resp-reg_receiver"/>
</dbReference>
<evidence type="ECO:0000259" key="8">
    <source>
        <dbReference type="PROSITE" id="PS50110"/>
    </source>
</evidence>
<dbReference type="CDD" id="cd00082">
    <property type="entry name" value="HisKA"/>
    <property type="match status" value="1"/>
</dbReference>
<keyword evidence="5" id="KW-0418">Kinase</keyword>
<dbReference type="CDD" id="cd00075">
    <property type="entry name" value="HATPase"/>
    <property type="match status" value="1"/>
</dbReference>
<dbReference type="InterPro" id="IPR003594">
    <property type="entry name" value="HATPase_dom"/>
</dbReference>
<dbReference type="Pfam" id="PF02518">
    <property type="entry name" value="HATPase_c"/>
    <property type="match status" value="1"/>
</dbReference>
<dbReference type="PROSITE" id="PS50112">
    <property type="entry name" value="PAS"/>
    <property type="match status" value="3"/>
</dbReference>
<dbReference type="SUPFAM" id="SSF55874">
    <property type="entry name" value="ATPase domain of HSP90 chaperone/DNA topoisomerase II/histidine kinase"/>
    <property type="match status" value="1"/>
</dbReference>
<dbReference type="Gene3D" id="3.40.50.2300">
    <property type="match status" value="1"/>
</dbReference>
<dbReference type="InterPro" id="IPR029016">
    <property type="entry name" value="GAF-like_dom_sf"/>
</dbReference>
<dbReference type="PROSITE" id="PS50109">
    <property type="entry name" value="HIS_KIN"/>
    <property type="match status" value="1"/>
</dbReference>
<dbReference type="Proteomes" id="UP000193587">
    <property type="component" value="Unassembled WGS sequence"/>
</dbReference>
<evidence type="ECO:0000256" key="6">
    <source>
        <dbReference type="PROSITE-ProRule" id="PRU00169"/>
    </source>
</evidence>
<evidence type="ECO:0000259" key="9">
    <source>
        <dbReference type="PROSITE" id="PS50112"/>
    </source>
</evidence>
<dbReference type="Gene3D" id="3.30.450.40">
    <property type="match status" value="1"/>
</dbReference>
<dbReference type="InterPro" id="IPR001610">
    <property type="entry name" value="PAC"/>
</dbReference>
<dbReference type="Pfam" id="PF00512">
    <property type="entry name" value="HisKA"/>
    <property type="match status" value="1"/>
</dbReference>
<dbReference type="Pfam" id="PF01590">
    <property type="entry name" value="GAF"/>
    <property type="match status" value="1"/>
</dbReference>
<dbReference type="Pfam" id="PF08448">
    <property type="entry name" value="PAS_4"/>
    <property type="match status" value="1"/>
</dbReference>
<dbReference type="eggNOG" id="arCOG02369">
    <property type="taxonomic scope" value="Archaea"/>
</dbReference>
<reference evidence="11 12" key="1">
    <citation type="submission" date="2017-04" db="EMBL/GenBank/DDBJ databases">
        <title>MLSA of the genus Halorubrum.</title>
        <authorList>
            <person name="De La Haba R."/>
            <person name="Sanchez-Porro C."/>
            <person name="Infante-Dominguez C."/>
            <person name="Ventosa A."/>
        </authorList>
    </citation>
    <scope>NUCLEOTIDE SEQUENCE [LARGE SCALE GENOMIC DNA]</scope>
    <source>
        <strain evidence="11 12">DSM 17463</strain>
    </source>
</reference>
<dbReference type="InterPro" id="IPR000014">
    <property type="entry name" value="PAS"/>
</dbReference>
<dbReference type="SMART" id="SM00388">
    <property type="entry name" value="HisKA"/>
    <property type="match status" value="1"/>
</dbReference>
<dbReference type="InterPro" id="IPR004358">
    <property type="entry name" value="Sig_transdc_His_kin-like_C"/>
</dbReference>
<dbReference type="SUPFAM" id="SSF55781">
    <property type="entry name" value="GAF domain-like"/>
    <property type="match status" value="1"/>
</dbReference>
<dbReference type="EC" id="2.7.13.3" evidence="2"/>
<feature type="domain" description="PAS" evidence="9">
    <location>
        <begin position="268"/>
        <end position="341"/>
    </location>
</feature>
<dbReference type="InterPro" id="IPR003018">
    <property type="entry name" value="GAF"/>
</dbReference>
<feature type="domain" description="PAS" evidence="9">
    <location>
        <begin position="388"/>
        <end position="466"/>
    </location>
</feature>
<dbReference type="InterPro" id="IPR005467">
    <property type="entry name" value="His_kinase_dom"/>
</dbReference>
<dbReference type="InterPro" id="IPR036097">
    <property type="entry name" value="HisK_dim/P_sf"/>
</dbReference>
<dbReference type="SMART" id="SM00091">
    <property type="entry name" value="PAS"/>
    <property type="match status" value="3"/>
</dbReference>
<dbReference type="PANTHER" id="PTHR43304">
    <property type="entry name" value="PHYTOCHROME-LIKE PROTEIN CPH1"/>
    <property type="match status" value="1"/>
</dbReference>